<feature type="compositionally biased region" description="Basic and acidic residues" evidence="1">
    <location>
        <begin position="132"/>
        <end position="151"/>
    </location>
</feature>
<evidence type="ECO:0000313" key="2">
    <source>
        <dbReference type="EMBL" id="OMJ89723.1"/>
    </source>
</evidence>
<protein>
    <submittedName>
        <fullName evidence="2">Uncharacterized protein</fullName>
    </submittedName>
</protein>
<keyword evidence="3" id="KW-1185">Reference proteome</keyword>
<dbReference type="Proteomes" id="UP000187209">
    <property type="component" value="Unassembled WGS sequence"/>
</dbReference>
<name>A0A1R2CL21_9CILI</name>
<accession>A0A1R2CL21</accession>
<sequence length="158" mass="17959">MKERGVSQRVNRITSIDLQKPVILDNLHYVNELYKLDNHNASLPSVVKSQKMLQYKMLIAELLPIVQEFGILKNTQTALANTFSQLSSEVEMCIEKTSAAVRAGQSMYQELENAKSKKHVLESILAKIEPQHERIDSEPSFSERKPSDSHLHKSHSMS</sequence>
<feature type="region of interest" description="Disordered" evidence="1">
    <location>
        <begin position="132"/>
        <end position="158"/>
    </location>
</feature>
<reference evidence="2 3" key="1">
    <citation type="submission" date="2016-11" db="EMBL/GenBank/DDBJ databases">
        <title>The macronuclear genome of Stentor coeruleus: a giant cell with tiny introns.</title>
        <authorList>
            <person name="Slabodnick M."/>
            <person name="Ruby J.G."/>
            <person name="Reiff S.B."/>
            <person name="Swart E.C."/>
            <person name="Gosai S."/>
            <person name="Prabakaran S."/>
            <person name="Witkowska E."/>
            <person name="Larue G.E."/>
            <person name="Fisher S."/>
            <person name="Freeman R.M."/>
            <person name="Gunawardena J."/>
            <person name="Chu W."/>
            <person name="Stover N.A."/>
            <person name="Gregory B.D."/>
            <person name="Nowacki M."/>
            <person name="Derisi J."/>
            <person name="Roy S.W."/>
            <person name="Marshall W.F."/>
            <person name="Sood P."/>
        </authorList>
    </citation>
    <scope>NUCLEOTIDE SEQUENCE [LARGE SCALE GENOMIC DNA]</scope>
    <source>
        <strain evidence="2">WM001</strain>
    </source>
</reference>
<dbReference type="AlphaFoldDB" id="A0A1R2CL21"/>
<gene>
    <name evidence="2" type="ORF">SteCoe_8088</name>
</gene>
<dbReference type="EMBL" id="MPUH01000119">
    <property type="protein sequence ID" value="OMJ89723.1"/>
    <property type="molecule type" value="Genomic_DNA"/>
</dbReference>
<evidence type="ECO:0000313" key="3">
    <source>
        <dbReference type="Proteomes" id="UP000187209"/>
    </source>
</evidence>
<proteinExistence type="predicted"/>
<comment type="caution">
    <text evidence="2">The sequence shown here is derived from an EMBL/GenBank/DDBJ whole genome shotgun (WGS) entry which is preliminary data.</text>
</comment>
<organism evidence="2 3">
    <name type="scientific">Stentor coeruleus</name>
    <dbReference type="NCBI Taxonomy" id="5963"/>
    <lineage>
        <taxon>Eukaryota</taxon>
        <taxon>Sar</taxon>
        <taxon>Alveolata</taxon>
        <taxon>Ciliophora</taxon>
        <taxon>Postciliodesmatophora</taxon>
        <taxon>Heterotrichea</taxon>
        <taxon>Heterotrichida</taxon>
        <taxon>Stentoridae</taxon>
        <taxon>Stentor</taxon>
    </lineage>
</organism>
<evidence type="ECO:0000256" key="1">
    <source>
        <dbReference type="SAM" id="MobiDB-lite"/>
    </source>
</evidence>